<gene>
    <name evidence="1" type="ORF">ACBP88_08830</name>
</gene>
<dbReference type="EMBL" id="JBGJLR010000008">
    <property type="protein sequence ID" value="MEZ2739557.1"/>
    <property type="molecule type" value="Genomic_DNA"/>
</dbReference>
<dbReference type="Proteomes" id="UP001567350">
    <property type="component" value="Unassembled WGS sequence"/>
</dbReference>
<name>A0ABV4IGI5_9BURK</name>
<sequence length="209" mass="23980">MKETGLMFKAPLVRAILEGRKTQTRRIVKRLPLRINRDANAMEIDVANIENGEFAKRIPCPVGKPGDRIYVRETFCYQWSDERGWLDECWFRATTPDVEHPDGGEKSPWKPAIHMPKAVARIWLEITSVRVERLQSISRADAIAEGIQFFNGDHECGAKNYMDKTDMDYSLCPTDSFETLWKSTGGDWEANPWVWVIDFKTISTTGRPA</sequence>
<dbReference type="RefSeq" id="WP_370893990.1">
    <property type="nucleotide sequence ID" value="NZ_JBGJLR010000008.1"/>
</dbReference>
<proteinExistence type="predicted"/>
<comment type="caution">
    <text evidence="1">The sequence shown here is derived from an EMBL/GenBank/DDBJ whole genome shotgun (WGS) entry which is preliminary data.</text>
</comment>
<accession>A0ABV4IGI5</accession>
<evidence type="ECO:0008006" key="3">
    <source>
        <dbReference type="Google" id="ProtNLM"/>
    </source>
</evidence>
<evidence type="ECO:0000313" key="2">
    <source>
        <dbReference type="Proteomes" id="UP001567350"/>
    </source>
</evidence>
<keyword evidence="2" id="KW-1185">Reference proteome</keyword>
<protein>
    <recommendedName>
        <fullName evidence="3">Morphogenetic protein</fullName>
    </recommendedName>
</protein>
<reference evidence="1 2" key="1">
    <citation type="submission" date="2024-08" db="EMBL/GenBank/DDBJ databases">
        <authorList>
            <person name="Feng Z."/>
            <person name="Ronholm J."/>
        </authorList>
    </citation>
    <scope>NUCLEOTIDE SEQUENCE [LARGE SCALE GENOMIC DNA]</scope>
    <source>
        <strain evidence="1 2">4-AB0-8</strain>
    </source>
</reference>
<organism evidence="1 2">
    <name type="scientific">Comamonas jiangduensis</name>
    <dbReference type="NCBI Taxonomy" id="1194168"/>
    <lineage>
        <taxon>Bacteria</taxon>
        <taxon>Pseudomonadati</taxon>
        <taxon>Pseudomonadota</taxon>
        <taxon>Betaproteobacteria</taxon>
        <taxon>Burkholderiales</taxon>
        <taxon>Comamonadaceae</taxon>
        <taxon>Comamonas</taxon>
    </lineage>
</organism>
<evidence type="ECO:0000313" key="1">
    <source>
        <dbReference type="EMBL" id="MEZ2739557.1"/>
    </source>
</evidence>